<dbReference type="Gene3D" id="3.40.50.12780">
    <property type="entry name" value="N-terminal domain of ligase-like"/>
    <property type="match status" value="1"/>
</dbReference>
<dbReference type="InterPro" id="IPR020845">
    <property type="entry name" value="AMP-binding_CS"/>
</dbReference>
<gene>
    <name evidence="3" type="ORF">Drose_26300</name>
</gene>
<evidence type="ECO:0000313" key="3">
    <source>
        <dbReference type="EMBL" id="UWZ34706.1"/>
    </source>
</evidence>
<evidence type="ECO:0000256" key="1">
    <source>
        <dbReference type="ARBA" id="ARBA00006432"/>
    </source>
</evidence>
<name>A0ABY5YY88_9ACTN</name>
<dbReference type="InterPro" id="IPR042099">
    <property type="entry name" value="ANL_N_sf"/>
</dbReference>
<accession>A0ABY5YY88</accession>
<reference evidence="3" key="1">
    <citation type="submission" date="2021-04" db="EMBL/GenBank/DDBJ databases">
        <title>Biosynthetic gene clusters of Dactylosporangioum roseum.</title>
        <authorList>
            <person name="Hartkoorn R.C."/>
            <person name="Beaudoing E."/>
            <person name="Hot D."/>
            <person name="Moureu S."/>
        </authorList>
    </citation>
    <scope>NUCLEOTIDE SEQUENCE</scope>
    <source>
        <strain evidence="3">NRRL B-16295</strain>
    </source>
</reference>
<keyword evidence="4" id="KW-1185">Reference proteome</keyword>
<dbReference type="PANTHER" id="PTHR22754">
    <property type="entry name" value="DISCO-INTERACTING PROTEIN 2 DIP2 -RELATED"/>
    <property type="match status" value="1"/>
</dbReference>
<dbReference type="Pfam" id="PF00501">
    <property type="entry name" value="AMP-binding"/>
    <property type="match status" value="1"/>
</dbReference>
<dbReference type="EMBL" id="CP073721">
    <property type="protein sequence ID" value="UWZ34706.1"/>
    <property type="molecule type" value="Genomic_DNA"/>
</dbReference>
<sequence>MSTATGAPEVAMTDDYTTPEDHFGAVTIPEVVEAAAGSSRGIVLVDGHGQDSPLPYRVVAAGARRVATALAERGVQPGDRVALVSSTSARLLLCLFGVWRAGAVPVVLAPPHRLAGLADLVADLRRRLDHADARAVIVADAFGGFIRKRVGSQRSIMTCGELVTARRDAPPVLDPDPDALACLQFTSGTTGASRAVALSHRQFLTNAVVCSQRLMLDGDDSVHVSWAPLYHDLGLMATVACTAARITLVLQAPETFLAAPDSWVDALSRHRATSTVTPNFAYGLAARSMQTRPRPLDLSRLRVCGDGSEPTRAAEVRAFVEAGGRYGLRPEAMTAMYGLAEATLSVTMGSRTERLHWDHVERDALAGGRAVPSAEGAPGTRTLAVCGTAVPGVEIAVTDEHGRPVADRVVGEVCVRGPSVMIGYWRDPEATAAVFRDGWLRTGDLGYRMERGLVICGRLKNMIIVGGANLYPEDYEVVAGQAVGAEVICAAFAVPETERMIIVVEQVAGSDPAEVAKQVMERLQADLRHAPDRVVVVRRNTIRRTSSGKVQRGRCRDGYVDGTLPVLAELVR</sequence>
<dbReference type="Gene3D" id="3.30.300.30">
    <property type="match status" value="1"/>
</dbReference>
<protein>
    <submittedName>
        <fullName evidence="3">AMP-binding protein</fullName>
    </submittedName>
</protein>
<proteinExistence type="inferred from homology"/>
<dbReference type="RefSeq" id="WP_260724039.1">
    <property type="nucleotide sequence ID" value="NZ_BAAABS010000052.1"/>
</dbReference>
<dbReference type="PROSITE" id="PS00455">
    <property type="entry name" value="AMP_BINDING"/>
    <property type="match status" value="1"/>
</dbReference>
<feature type="domain" description="AMP-dependent synthetase/ligase" evidence="2">
    <location>
        <begin position="35"/>
        <end position="425"/>
    </location>
</feature>
<dbReference type="PANTHER" id="PTHR22754:SF32">
    <property type="entry name" value="DISCO-INTERACTING PROTEIN 2"/>
    <property type="match status" value="1"/>
</dbReference>
<evidence type="ECO:0000259" key="2">
    <source>
        <dbReference type="Pfam" id="PF00501"/>
    </source>
</evidence>
<dbReference type="InterPro" id="IPR000873">
    <property type="entry name" value="AMP-dep_synth/lig_dom"/>
</dbReference>
<comment type="similarity">
    <text evidence="1">Belongs to the ATP-dependent AMP-binding enzyme family.</text>
</comment>
<dbReference type="Proteomes" id="UP001058271">
    <property type="component" value="Chromosome"/>
</dbReference>
<dbReference type="InterPro" id="IPR045851">
    <property type="entry name" value="AMP-bd_C_sf"/>
</dbReference>
<organism evidence="3 4">
    <name type="scientific">Dactylosporangium roseum</name>
    <dbReference type="NCBI Taxonomy" id="47989"/>
    <lineage>
        <taxon>Bacteria</taxon>
        <taxon>Bacillati</taxon>
        <taxon>Actinomycetota</taxon>
        <taxon>Actinomycetes</taxon>
        <taxon>Micromonosporales</taxon>
        <taxon>Micromonosporaceae</taxon>
        <taxon>Dactylosporangium</taxon>
    </lineage>
</organism>
<dbReference type="SUPFAM" id="SSF56801">
    <property type="entry name" value="Acetyl-CoA synthetase-like"/>
    <property type="match status" value="1"/>
</dbReference>
<evidence type="ECO:0000313" key="4">
    <source>
        <dbReference type="Proteomes" id="UP001058271"/>
    </source>
</evidence>